<gene>
    <name evidence="1" type="ORF">ESZ36_13450</name>
</gene>
<accession>A0A5C6QEQ6</accession>
<comment type="caution">
    <text evidence="1">The sequence shown here is derived from an EMBL/GenBank/DDBJ whole genome shotgun (WGS) entry which is preliminary data.</text>
</comment>
<organism evidence="1 2">
    <name type="scientific">Colwellia demingiae</name>
    <dbReference type="NCBI Taxonomy" id="89401"/>
    <lineage>
        <taxon>Bacteria</taxon>
        <taxon>Pseudomonadati</taxon>
        <taxon>Pseudomonadota</taxon>
        <taxon>Gammaproteobacteria</taxon>
        <taxon>Alteromonadales</taxon>
        <taxon>Colwelliaceae</taxon>
        <taxon>Colwellia</taxon>
    </lineage>
</organism>
<protein>
    <submittedName>
        <fullName evidence="1">Uncharacterized protein</fullName>
    </submittedName>
</protein>
<dbReference type="AlphaFoldDB" id="A0A5C6QEQ6"/>
<dbReference type="RefSeq" id="WP_146788840.1">
    <property type="nucleotide sequence ID" value="NZ_VOLT01000006.1"/>
</dbReference>
<sequence>MSKYATSIGEDKWLSDNGYNKQDLPIVYKDKTGKVKRAYPDLMLYREEGNELIIVEYKHNSELNRYTYFEAAEKAQCRLRADRFKVKPECFIRLHSWSNSIHKQIAVLQWAKEWMKGTSVKLVIVNPSMQKQRVKILKGKNSNLKLTFNYANRNQIEMLTPHEFKNKYEAYGQLLLKDKRLEMAEYATTYITNYLKNR</sequence>
<keyword evidence="2" id="KW-1185">Reference proteome</keyword>
<reference evidence="1 2" key="1">
    <citation type="submission" date="2019-07" db="EMBL/GenBank/DDBJ databases">
        <title>Genomes of sea-ice associated Colwellia species.</title>
        <authorList>
            <person name="Bowman J.P."/>
        </authorList>
    </citation>
    <scope>NUCLEOTIDE SEQUENCE [LARGE SCALE GENOMIC DNA]</scope>
    <source>
        <strain evidence="1 2">ACAM 459</strain>
    </source>
</reference>
<dbReference type="EMBL" id="VOLT01000006">
    <property type="protein sequence ID" value="TWX67299.1"/>
    <property type="molecule type" value="Genomic_DNA"/>
</dbReference>
<proteinExistence type="predicted"/>
<dbReference type="Proteomes" id="UP000321822">
    <property type="component" value="Unassembled WGS sequence"/>
</dbReference>
<evidence type="ECO:0000313" key="1">
    <source>
        <dbReference type="EMBL" id="TWX67299.1"/>
    </source>
</evidence>
<evidence type="ECO:0000313" key="2">
    <source>
        <dbReference type="Proteomes" id="UP000321822"/>
    </source>
</evidence>
<dbReference type="OrthoDB" id="9824345at2"/>
<name>A0A5C6QEQ6_9GAMM</name>